<feature type="transmembrane region" description="Helical" evidence="8">
    <location>
        <begin position="21"/>
        <end position="54"/>
    </location>
</feature>
<dbReference type="AlphaFoldDB" id="A0A914UVB6"/>
<evidence type="ECO:0000256" key="2">
    <source>
        <dbReference type="ARBA" id="ARBA00010076"/>
    </source>
</evidence>
<dbReference type="InterPro" id="IPR004687">
    <property type="entry name" value="LAPTM4/5"/>
</dbReference>
<evidence type="ECO:0000256" key="4">
    <source>
        <dbReference type="ARBA" id="ARBA00022692"/>
    </source>
</evidence>
<feature type="transmembrane region" description="Helical" evidence="8">
    <location>
        <begin position="114"/>
        <end position="136"/>
    </location>
</feature>
<evidence type="ECO:0000256" key="8">
    <source>
        <dbReference type="SAM" id="Phobius"/>
    </source>
</evidence>
<dbReference type="InterPro" id="IPR051115">
    <property type="entry name" value="LAPTM_transporter"/>
</dbReference>
<dbReference type="Pfam" id="PF03821">
    <property type="entry name" value="Mtp"/>
    <property type="match status" value="2"/>
</dbReference>
<accession>A0A914UVB6</accession>
<keyword evidence="6 8" id="KW-0472">Membrane</keyword>
<dbReference type="Proteomes" id="UP000887566">
    <property type="component" value="Unplaced"/>
</dbReference>
<evidence type="ECO:0000313" key="10">
    <source>
        <dbReference type="WBParaSite" id="PSAMB.scaffold1244size33878.g11974.t1"/>
    </source>
</evidence>
<dbReference type="PANTHER" id="PTHR12479:SF10">
    <property type="entry name" value="LYSOSOMAL-ASSOCIATED TRANSMEMBRANE PROTEIN"/>
    <property type="match status" value="1"/>
</dbReference>
<feature type="transmembrane region" description="Helical" evidence="8">
    <location>
        <begin position="143"/>
        <end position="167"/>
    </location>
</feature>
<feature type="transmembrane region" description="Helical" evidence="8">
    <location>
        <begin position="196"/>
        <end position="220"/>
    </location>
</feature>
<feature type="region of interest" description="Disordered" evidence="7">
    <location>
        <begin position="269"/>
        <end position="290"/>
    </location>
</feature>
<evidence type="ECO:0000256" key="7">
    <source>
        <dbReference type="SAM" id="MobiDB-lite"/>
    </source>
</evidence>
<keyword evidence="4 8" id="KW-0812">Transmembrane</keyword>
<name>A0A914UVB6_9BILA</name>
<protein>
    <submittedName>
        <fullName evidence="10">Lysosomal-associated transmembrane protein 4A</fullName>
    </submittedName>
</protein>
<evidence type="ECO:0000313" key="9">
    <source>
        <dbReference type="Proteomes" id="UP000887566"/>
    </source>
</evidence>
<dbReference type="GO" id="GO:0012505">
    <property type="term" value="C:endomembrane system"/>
    <property type="evidence" value="ECO:0007669"/>
    <property type="project" value="UniProtKB-SubCell"/>
</dbReference>
<organism evidence="9 10">
    <name type="scientific">Plectus sambesii</name>
    <dbReference type="NCBI Taxonomy" id="2011161"/>
    <lineage>
        <taxon>Eukaryota</taxon>
        <taxon>Metazoa</taxon>
        <taxon>Ecdysozoa</taxon>
        <taxon>Nematoda</taxon>
        <taxon>Chromadorea</taxon>
        <taxon>Plectida</taxon>
        <taxon>Plectina</taxon>
        <taxon>Plectoidea</taxon>
        <taxon>Plectidae</taxon>
        <taxon>Plectus</taxon>
    </lineage>
</organism>
<dbReference type="PANTHER" id="PTHR12479">
    <property type="entry name" value="LYSOSOMAL-ASSOCIATED TRANSMEMBRANE PROTEIN"/>
    <property type="match status" value="1"/>
</dbReference>
<keyword evidence="5 8" id="KW-1133">Transmembrane helix</keyword>
<evidence type="ECO:0000256" key="1">
    <source>
        <dbReference type="ARBA" id="ARBA00004127"/>
    </source>
</evidence>
<reference evidence="10" key="1">
    <citation type="submission" date="2022-11" db="UniProtKB">
        <authorList>
            <consortium name="WormBaseParasite"/>
        </authorList>
    </citation>
    <scope>IDENTIFICATION</scope>
</reference>
<comment type="similarity">
    <text evidence="2">Belongs to the LAPTM4/LAPTM5 transporter family.</text>
</comment>
<keyword evidence="9" id="KW-1185">Reference proteome</keyword>
<evidence type="ECO:0000256" key="6">
    <source>
        <dbReference type="ARBA" id="ARBA00023136"/>
    </source>
</evidence>
<comment type="subcellular location">
    <subcellularLocation>
        <location evidence="1">Endomembrane system</location>
        <topology evidence="1">Multi-pass membrane protein</topology>
    </subcellularLocation>
</comment>
<dbReference type="WBParaSite" id="PSAMB.scaffold1244size33878.g11974.t1">
    <property type="protein sequence ID" value="PSAMB.scaffold1244size33878.g11974.t1"/>
    <property type="gene ID" value="PSAMB.scaffold1244size33878.g11974"/>
</dbReference>
<dbReference type="GO" id="GO:0005765">
    <property type="term" value="C:lysosomal membrane"/>
    <property type="evidence" value="ECO:0007669"/>
    <property type="project" value="TreeGrafter"/>
</dbReference>
<evidence type="ECO:0000256" key="5">
    <source>
        <dbReference type="ARBA" id="ARBA00022989"/>
    </source>
</evidence>
<keyword evidence="3" id="KW-0813">Transport</keyword>
<proteinExistence type="inferred from homology"/>
<evidence type="ECO:0000256" key="3">
    <source>
        <dbReference type="ARBA" id="ARBA00022448"/>
    </source>
</evidence>
<sequence>MVLWRTNFRRRFSTVDSDPKFVCCGCCHVLTGTIALGLFNIAVQIVCAGLLIFAIFHPEALVENAFESTLSPLSVPNPGPVLPQTGLIDRRAEGIHLRKEMLAFTRYRVESGDAHLALALVVGLLLITLQMVYGGIKRRPVHLLPFFCFQVFDLIITCLTAVGHYSWLPSIHRAIVESVIPQLPFREQLMRMDEQYVALVVLLLYVGVLVFKAYMVGVVWNAYQYLHLCNSTVVRFSVNDVGMIYVDVPMTNPDAELLLPPDYETAAKLPPTYPGPPPRYQAESEYSPRS</sequence>